<proteinExistence type="predicted"/>
<evidence type="ECO:0000313" key="2">
    <source>
        <dbReference type="EMBL" id="RIA80632.1"/>
    </source>
</evidence>
<evidence type="ECO:0000313" key="3">
    <source>
        <dbReference type="Proteomes" id="UP000265703"/>
    </source>
</evidence>
<dbReference type="AlphaFoldDB" id="A0A397S566"/>
<accession>A0A397S566</accession>
<dbReference type="OrthoDB" id="2317295at2759"/>
<dbReference type="InterPro" id="IPR009071">
    <property type="entry name" value="HMG_box_dom"/>
</dbReference>
<dbReference type="SUPFAM" id="SSF47095">
    <property type="entry name" value="HMG-box"/>
    <property type="match status" value="1"/>
</dbReference>
<comment type="caution">
    <text evidence="2">The sequence shown here is derived from an EMBL/GenBank/DDBJ whole genome shotgun (WGS) entry which is preliminary data.</text>
</comment>
<dbReference type="InterPro" id="IPR036910">
    <property type="entry name" value="HMG_box_dom_sf"/>
</dbReference>
<reference evidence="2 3" key="1">
    <citation type="submission" date="2018-06" db="EMBL/GenBank/DDBJ databases">
        <title>Comparative genomics reveals the genomic features of Rhizophagus irregularis, R. cerebriforme, R. diaphanum and Gigaspora rosea, and their symbiotic lifestyle signature.</title>
        <authorList>
            <person name="Morin E."/>
            <person name="San Clemente H."/>
            <person name="Chen E.C.H."/>
            <person name="De La Providencia I."/>
            <person name="Hainaut M."/>
            <person name="Kuo A."/>
            <person name="Kohler A."/>
            <person name="Murat C."/>
            <person name="Tang N."/>
            <person name="Roy S."/>
            <person name="Loubradou J."/>
            <person name="Henrissat B."/>
            <person name="Grigoriev I.V."/>
            <person name="Corradi N."/>
            <person name="Roux C."/>
            <person name="Martin F.M."/>
        </authorList>
    </citation>
    <scope>NUCLEOTIDE SEQUENCE [LARGE SCALE GENOMIC DNA]</scope>
    <source>
        <strain evidence="2 3">DAOM 227022</strain>
    </source>
</reference>
<feature type="domain" description="HMG box" evidence="1">
    <location>
        <begin position="12"/>
        <end position="81"/>
    </location>
</feature>
<gene>
    <name evidence="2" type="ORF">C1645_866420</name>
</gene>
<keyword evidence="3" id="KW-1185">Reference proteome</keyword>
<dbReference type="EMBL" id="QKYT01000929">
    <property type="protein sequence ID" value="RIA80632.1"/>
    <property type="molecule type" value="Genomic_DNA"/>
</dbReference>
<dbReference type="Proteomes" id="UP000265703">
    <property type="component" value="Unassembled WGS sequence"/>
</dbReference>
<protein>
    <recommendedName>
        <fullName evidence="1">HMG box domain-containing protein</fullName>
    </recommendedName>
</protein>
<dbReference type="SMART" id="SM00398">
    <property type="entry name" value="HMG"/>
    <property type="match status" value="1"/>
</dbReference>
<sequence length="275" mass="32280">MPPYYKTSKSIKNKRPKVENPWILFSNTFYSILSEKTKIKRQDAMKLASIEWNKLTDLERIPWYRLFNEKKLLRKIEENSQLINSTSLSPELMKPSYDNPFIIEDFSIMSLINQPKAADLCLNPESQLIDENKNNVELGICSNQLFNDNREFNMFEYQPEVADLFLSPESQLIDENKNNVELGICSIREFDMVEYQPEAADLCLIPESKLIDESENGEFRICSNQLFNDIREFDMVEYQPETVDLCLNPLIDRNEDEGENIDQLLDDIIDYNMLE</sequence>
<organism evidence="2 3">
    <name type="scientific">Glomus cerebriforme</name>
    <dbReference type="NCBI Taxonomy" id="658196"/>
    <lineage>
        <taxon>Eukaryota</taxon>
        <taxon>Fungi</taxon>
        <taxon>Fungi incertae sedis</taxon>
        <taxon>Mucoromycota</taxon>
        <taxon>Glomeromycotina</taxon>
        <taxon>Glomeromycetes</taxon>
        <taxon>Glomerales</taxon>
        <taxon>Glomeraceae</taxon>
        <taxon>Glomus</taxon>
    </lineage>
</organism>
<evidence type="ECO:0000259" key="1">
    <source>
        <dbReference type="SMART" id="SM00398"/>
    </source>
</evidence>
<name>A0A397S566_9GLOM</name>
<dbReference type="Gene3D" id="1.10.30.10">
    <property type="entry name" value="High mobility group box domain"/>
    <property type="match status" value="1"/>
</dbReference>